<dbReference type="InterPro" id="IPR020095">
    <property type="entry name" value="PsdUridine_synth_TruA_C"/>
</dbReference>
<dbReference type="EMBL" id="CH408157">
    <property type="protein sequence ID" value="EDK38328.2"/>
    <property type="molecule type" value="Genomic_DNA"/>
</dbReference>
<feature type="domain" description="Pseudouridine synthase I TruA alpha/beta" evidence="7">
    <location>
        <begin position="217"/>
        <end position="324"/>
    </location>
</feature>
<dbReference type="GO" id="GO:0031119">
    <property type="term" value="P:tRNA pseudouridine synthesis"/>
    <property type="evidence" value="ECO:0007669"/>
    <property type="project" value="EnsemblFungi"/>
</dbReference>
<dbReference type="FunFam" id="3.30.70.580:FF:000020">
    <property type="entry name" value="tRNA pseudouridine synthase"/>
    <property type="match status" value="1"/>
</dbReference>
<evidence type="ECO:0000256" key="5">
    <source>
        <dbReference type="ARBA" id="ARBA00023242"/>
    </source>
</evidence>
<keyword evidence="3" id="KW-0819">tRNA processing</keyword>
<comment type="subcellular location">
    <subcellularLocation>
        <location evidence="1">Nucleus</location>
    </subcellularLocation>
</comment>
<comment type="similarity">
    <text evidence="2">Belongs to the tRNA pseudouridine synthase TruA family.</text>
</comment>
<dbReference type="GO" id="GO:1990481">
    <property type="term" value="P:mRNA pseudouridine synthesis"/>
    <property type="evidence" value="ECO:0007669"/>
    <property type="project" value="EnsemblFungi"/>
</dbReference>
<dbReference type="Proteomes" id="UP000001997">
    <property type="component" value="Unassembled WGS sequence"/>
</dbReference>
<keyword evidence="4" id="KW-0413">Isomerase</keyword>
<proteinExistence type="inferred from homology"/>
<evidence type="ECO:0000256" key="2">
    <source>
        <dbReference type="ARBA" id="ARBA00009375"/>
    </source>
</evidence>
<dbReference type="HAMAP" id="MF_00171">
    <property type="entry name" value="TruA"/>
    <property type="match status" value="1"/>
</dbReference>
<sequence length="431" mass="49170">MLKRAIGLIWKNEGPYENWTRRQLLDRIKELESMTSESTSVETTKKNHTSNEPPAKKPKRKFDFSGHSKRFIALRFAYAGWNYNGLAFQNEPTPLPTVEQEILEALTKARLITEPDPLVCNFSRCGRTDKGVSAMNQVISLEVRSGLTEEQRSQPGADQKEIPYITILNSLLPPSIRITGICLNPPPGFDARFSCSYRHYRYIFRRYDLDLEAMTEAAKKYEGEHDFRNFCKIDGSKQITNYGRTILSANIMPLKDDYYVFDLKGTAFLWHQVRCMMGILFLVGRKLEKPSLVDELLNVDVNPNKPNYDMANDVPLVLYDCVFPDIEWTAATDTAGAESKILKERALMRQQVLDHSIKAQIIGMLEDVFVGDNSRMQGLTKGGGIIDIGDGKGRNFKKYTPVMQRDRTDSFEVINARWLAKGKKKSDLKTE</sequence>
<dbReference type="eggNOG" id="KOG2554">
    <property type="taxonomic scope" value="Eukaryota"/>
</dbReference>
<dbReference type="InterPro" id="IPR020094">
    <property type="entry name" value="TruA/RsuA/RluB/E/F_N"/>
</dbReference>
<dbReference type="Gene3D" id="3.30.70.660">
    <property type="entry name" value="Pseudouridine synthase I, catalytic domain, C-terminal subdomain"/>
    <property type="match status" value="1"/>
</dbReference>
<dbReference type="GO" id="GO:0005737">
    <property type="term" value="C:cytoplasm"/>
    <property type="evidence" value="ECO:0007669"/>
    <property type="project" value="EnsemblFungi"/>
</dbReference>
<dbReference type="InterPro" id="IPR020103">
    <property type="entry name" value="PsdUridine_synth_cat_dom_sf"/>
</dbReference>
<evidence type="ECO:0000259" key="7">
    <source>
        <dbReference type="Pfam" id="PF01416"/>
    </source>
</evidence>
<dbReference type="GO" id="GO:0005634">
    <property type="term" value="C:nucleus"/>
    <property type="evidence" value="ECO:0007669"/>
    <property type="project" value="UniProtKB-SubCell"/>
</dbReference>
<name>A5DGM5_PICGU</name>
<feature type="region of interest" description="Disordered" evidence="6">
    <location>
        <begin position="35"/>
        <end position="61"/>
    </location>
</feature>
<keyword evidence="5" id="KW-0539">Nucleus</keyword>
<dbReference type="Pfam" id="PF01416">
    <property type="entry name" value="PseudoU_synth_1"/>
    <property type="match status" value="1"/>
</dbReference>
<dbReference type="PANTHER" id="PTHR11142:SF5">
    <property type="entry name" value="TRNA PSEUDOURIDINE(38_39) SYNTHASE"/>
    <property type="match status" value="1"/>
</dbReference>
<organism evidence="8 9">
    <name type="scientific">Meyerozyma guilliermondii (strain ATCC 6260 / CBS 566 / DSM 6381 / JCM 1539 / NBRC 10279 / NRRL Y-324)</name>
    <name type="common">Yeast</name>
    <name type="synonym">Candida guilliermondii</name>
    <dbReference type="NCBI Taxonomy" id="294746"/>
    <lineage>
        <taxon>Eukaryota</taxon>
        <taxon>Fungi</taxon>
        <taxon>Dikarya</taxon>
        <taxon>Ascomycota</taxon>
        <taxon>Saccharomycotina</taxon>
        <taxon>Pichiomycetes</taxon>
        <taxon>Debaryomycetaceae</taxon>
        <taxon>Meyerozyma</taxon>
    </lineage>
</organism>
<dbReference type="GO" id="GO:0003723">
    <property type="term" value="F:RNA binding"/>
    <property type="evidence" value="ECO:0007669"/>
    <property type="project" value="InterPro"/>
</dbReference>
<dbReference type="NCBIfam" id="TIGR00071">
    <property type="entry name" value="hisT_truA"/>
    <property type="match status" value="1"/>
</dbReference>
<dbReference type="Gene3D" id="3.30.70.580">
    <property type="entry name" value="Pseudouridine synthase I, catalytic domain, N-terminal subdomain"/>
    <property type="match status" value="1"/>
</dbReference>
<dbReference type="InterPro" id="IPR001406">
    <property type="entry name" value="PsdUridine_synth_TruA"/>
</dbReference>
<dbReference type="KEGG" id="pgu:PGUG_02426"/>
<evidence type="ECO:0000256" key="6">
    <source>
        <dbReference type="SAM" id="MobiDB-lite"/>
    </source>
</evidence>
<dbReference type="FunCoup" id="A5DGM5">
    <property type="interactions" value="735"/>
</dbReference>
<dbReference type="HOGENOM" id="CLU_014673_2_0_1"/>
<dbReference type="FunFam" id="3.30.70.660:FF:000012">
    <property type="entry name" value="tRNA pseudouridine synthase"/>
    <property type="match status" value="1"/>
</dbReference>
<evidence type="ECO:0000313" key="8">
    <source>
        <dbReference type="EMBL" id="EDK38328.2"/>
    </source>
</evidence>
<dbReference type="OrthoDB" id="25767at2759"/>
<evidence type="ECO:0000313" key="9">
    <source>
        <dbReference type="Proteomes" id="UP000001997"/>
    </source>
</evidence>
<evidence type="ECO:0000256" key="3">
    <source>
        <dbReference type="ARBA" id="ARBA00022694"/>
    </source>
</evidence>
<protein>
    <recommendedName>
        <fullName evidence="7">Pseudouridine synthase I TruA alpha/beta domain-containing protein</fullName>
    </recommendedName>
</protein>
<dbReference type="InterPro" id="IPR020097">
    <property type="entry name" value="PsdUridine_synth_TruA_a/b_dom"/>
</dbReference>
<dbReference type="PANTHER" id="PTHR11142">
    <property type="entry name" value="PSEUDOURIDYLATE SYNTHASE"/>
    <property type="match status" value="1"/>
</dbReference>
<dbReference type="InterPro" id="IPR041707">
    <property type="entry name" value="Pus3-like"/>
</dbReference>
<keyword evidence="9" id="KW-1185">Reference proteome</keyword>
<dbReference type="RefSeq" id="XP_001484697.2">
    <property type="nucleotide sequence ID" value="XM_001484647.1"/>
</dbReference>
<dbReference type="GeneID" id="5126587"/>
<accession>A5DGM5</accession>
<dbReference type="STRING" id="294746.A5DGM5"/>
<gene>
    <name evidence="8" type="ORF">PGUG_02426</name>
</gene>
<dbReference type="AlphaFoldDB" id="A5DGM5"/>
<evidence type="ECO:0000256" key="1">
    <source>
        <dbReference type="ARBA" id="ARBA00004123"/>
    </source>
</evidence>
<evidence type="ECO:0000256" key="4">
    <source>
        <dbReference type="ARBA" id="ARBA00023235"/>
    </source>
</evidence>
<dbReference type="GO" id="GO:0009982">
    <property type="term" value="F:pseudouridine synthase activity"/>
    <property type="evidence" value="ECO:0007669"/>
    <property type="project" value="EnsemblFungi"/>
</dbReference>
<dbReference type="InParanoid" id="A5DGM5"/>
<dbReference type="OMA" id="YFGWEYN"/>
<dbReference type="SUPFAM" id="SSF55120">
    <property type="entry name" value="Pseudouridine synthase"/>
    <property type="match status" value="1"/>
</dbReference>
<dbReference type="CDD" id="cd02569">
    <property type="entry name" value="PseudoU_synth_ScPus3"/>
    <property type="match status" value="1"/>
</dbReference>
<reference evidence="8 9" key="1">
    <citation type="journal article" date="2009" name="Nature">
        <title>Evolution of pathogenicity and sexual reproduction in eight Candida genomes.</title>
        <authorList>
            <person name="Butler G."/>
            <person name="Rasmussen M.D."/>
            <person name="Lin M.F."/>
            <person name="Santos M.A."/>
            <person name="Sakthikumar S."/>
            <person name="Munro C.A."/>
            <person name="Rheinbay E."/>
            <person name="Grabherr M."/>
            <person name="Forche A."/>
            <person name="Reedy J.L."/>
            <person name="Agrafioti I."/>
            <person name="Arnaud M.B."/>
            <person name="Bates S."/>
            <person name="Brown A.J."/>
            <person name="Brunke S."/>
            <person name="Costanzo M.C."/>
            <person name="Fitzpatrick D.A."/>
            <person name="de Groot P.W."/>
            <person name="Harris D."/>
            <person name="Hoyer L.L."/>
            <person name="Hube B."/>
            <person name="Klis F.M."/>
            <person name="Kodira C."/>
            <person name="Lennard N."/>
            <person name="Logue M.E."/>
            <person name="Martin R."/>
            <person name="Neiman A.M."/>
            <person name="Nikolaou E."/>
            <person name="Quail M.A."/>
            <person name="Quinn J."/>
            <person name="Santos M.C."/>
            <person name="Schmitzberger F.F."/>
            <person name="Sherlock G."/>
            <person name="Shah P."/>
            <person name="Silverstein K.A."/>
            <person name="Skrzypek M.S."/>
            <person name="Soll D."/>
            <person name="Staggs R."/>
            <person name="Stansfield I."/>
            <person name="Stumpf M.P."/>
            <person name="Sudbery P.E."/>
            <person name="Srikantha T."/>
            <person name="Zeng Q."/>
            <person name="Berman J."/>
            <person name="Berriman M."/>
            <person name="Heitman J."/>
            <person name="Gow N.A."/>
            <person name="Lorenz M.C."/>
            <person name="Birren B.W."/>
            <person name="Kellis M."/>
            <person name="Cuomo C.A."/>
        </authorList>
    </citation>
    <scope>NUCLEOTIDE SEQUENCE [LARGE SCALE GENOMIC DNA]</scope>
    <source>
        <strain evidence="9">ATCC 6260 / CBS 566 / DSM 6381 / JCM 1539 / NBRC 10279 / NRRL Y-324</strain>
    </source>
</reference>